<dbReference type="AlphaFoldDB" id="A0A418Q095"/>
<sequence length="395" mass="45004">MSDRLPNVERANRYLSAAWKAGILTEPLIDAAALESAARGKRDRSAFGSDGSWREPFHRLVAALHEEADLNPLGRTMAHSQIVHLLRARIAASRLLAETPQAAQAPMPPPIIIVGQMRSGTTRVQRLLSFDHRFAHTKAFETLTPFPSPGRHVRAHTVLTAIKLLNPETLRIHPTYPQAPDEEFGFLAYGFGPAQFEAQWQIPSFSRWWESADKSGLYRDFDRLVRINRSARGENPAKSHIFKLPQFCEDLPAILQTYPGAKLIVLGRDTDEVVASSASLVWNHMRIQSNSVDKHWVGQEWLRKTRLRQTLLEDFLSNRPDVPVIHVDYERMNRGWLGEMERIYAFLERDLPPALVHKMERWLQSSRNHLGHRYSLEEFGLAPRKVSKAEMALVG</sequence>
<keyword evidence="2" id="KW-1185">Reference proteome</keyword>
<evidence type="ECO:0000313" key="2">
    <source>
        <dbReference type="Proteomes" id="UP000285023"/>
    </source>
</evidence>
<gene>
    <name evidence="1" type="ORF">D3M59_00195</name>
</gene>
<dbReference type="GO" id="GO:0016740">
    <property type="term" value="F:transferase activity"/>
    <property type="evidence" value="ECO:0007669"/>
    <property type="project" value="UniProtKB-KW"/>
</dbReference>
<evidence type="ECO:0000313" key="1">
    <source>
        <dbReference type="EMBL" id="RIX31492.1"/>
    </source>
</evidence>
<name>A0A418Q095_9SPHN</name>
<protein>
    <submittedName>
        <fullName evidence="1">Sulfotransferase</fullName>
    </submittedName>
</protein>
<dbReference type="RefSeq" id="WP_119530373.1">
    <property type="nucleotide sequence ID" value="NZ_QXTF01000001.1"/>
</dbReference>
<comment type="caution">
    <text evidence="1">The sequence shown here is derived from an EMBL/GenBank/DDBJ whole genome shotgun (WGS) entry which is preliminary data.</text>
</comment>
<dbReference type="PANTHER" id="PTHR36451">
    <property type="entry name" value="PAPS-DEPENDENT SULFOTRANSFERASE STF3"/>
    <property type="match status" value="1"/>
</dbReference>
<dbReference type="InterPro" id="IPR052736">
    <property type="entry name" value="Stf3_sulfotransferase"/>
</dbReference>
<accession>A0A418Q095</accession>
<dbReference type="Pfam" id="PF13469">
    <property type="entry name" value="Sulfotransfer_3"/>
    <property type="match status" value="1"/>
</dbReference>
<reference evidence="1 2" key="1">
    <citation type="submission" date="2018-09" db="EMBL/GenBank/DDBJ databases">
        <title>Sphingomonas sp. DAC4.</title>
        <authorList>
            <person name="Seo T."/>
        </authorList>
    </citation>
    <scope>NUCLEOTIDE SEQUENCE [LARGE SCALE GENOMIC DNA]</scope>
    <source>
        <strain evidence="1 2">DAC4</strain>
    </source>
</reference>
<dbReference type="InterPro" id="IPR027417">
    <property type="entry name" value="P-loop_NTPase"/>
</dbReference>
<dbReference type="EMBL" id="QXTF01000001">
    <property type="protein sequence ID" value="RIX31492.1"/>
    <property type="molecule type" value="Genomic_DNA"/>
</dbReference>
<dbReference type="OrthoDB" id="9777890at2"/>
<dbReference type="Proteomes" id="UP000285023">
    <property type="component" value="Unassembled WGS sequence"/>
</dbReference>
<keyword evidence="1" id="KW-0808">Transferase</keyword>
<organism evidence="1 2">
    <name type="scientific">Sphingomonas edaphi</name>
    <dbReference type="NCBI Taxonomy" id="2315689"/>
    <lineage>
        <taxon>Bacteria</taxon>
        <taxon>Pseudomonadati</taxon>
        <taxon>Pseudomonadota</taxon>
        <taxon>Alphaproteobacteria</taxon>
        <taxon>Sphingomonadales</taxon>
        <taxon>Sphingomonadaceae</taxon>
        <taxon>Sphingomonas</taxon>
    </lineage>
</organism>
<dbReference type="SUPFAM" id="SSF52540">
    <property type="entry name" value="P-loop containing nucleoside triphosphate hydrolases"/>
    <property type="match status" value="1"/>
</dbReference>
<dbReference type="PANTHER" id="PTHR36451:SF1">
    <property type="entry name" value="OMEGA-HYDROXY-BETA-DIHYDROMENAQUINONE-9 SULFOTRANSFERASE STF3"/>
    <property type="match status" value="1"/>
</dbReference>
<proteinExistence type="predicted"/>
<dbReference type="Gene3D" id="3.40.50.300">
    <property type="entry name" value="P-loop containing nucleotide triphosphate hydrolases"/>
    <property type="match status" value="1"/>
</dbReference>